<name>X0QDN4_9LACO</name>
<organism evidence="9 10">
    <name type="scientific">Lentilactobacillus farraginis DSM 18382 = JCM 14108</name>
    <dbReference type="NCBI Taxonomy" id="1423743"/>
    <lineage>
        <taxon>Bacteria</taxon>
        <taxon>Bacillati</taxon>
        <taxon>Bacillota</taxon>
        <taxon>Bacilli</taxon>
        <taxon>Lactobacillales</taxon>
        <taxon>Lactobacillaceae</taxon>
        <taxon>Lentilactobacillus</taxon>
    </lineage>
</organism>
<evidence type="ECO:0000256" key="4">
    <source>
        <dbReference type="ARBA" id="ARBA00022840"/>
    </source>
</evidence>
<dbReference type="SUPFAM" id="SSF75553">
    <property type="entry name" value="Smc hinge domain"/>
    <property type="match status" value="1"/>
</dbReference>
<dbReference type="InterPro" id="IPR036277">
    <property type="entry name" value="SMC_hinge_sf"/>
</dbReference>
<dbReference type="STRING" id="1423743.FD41_GL002429"/>
<dbReference type="InterPro" id="IPR003395">
    <property type="entry name" value="RecF/RecN/SMC_N"/>
</dbReference>
<keyword evidence="5 7" id="KW-0175">Coiled coil</keyword>
<evidence type="ECO:0000256" key="6">
    <source>
        <dbReference type="ARBA" id="ARBA00023125"/>
    </source>
</evidence>
<dbReference type="SUPFAM" id="SSF57997">
    <property type="entry name" value="Tropomyosin"/>
    <property type="match status" value="1"/>
</dbReference>
<dbReference type="PIRSF" id="PIRSF005719">
    <property type="entry name" value="SMC"/>
    <property type="match status" value="1"/>
</dbReference>
<dbReference type="InterPro" id="IPR024704">
    <property type="entry name" value="SMC"/>
</dbReference>
<dbReference type="InterPro" id="IPR027417">
    <property type="entry name" value="P-loop_NTPase"/>
</dbReference>
<feature type="coiled-coil region" evidence="7">
    <location>
        <begin position="176"/>
        <end position="238"/>
    </location>
</feature>
<keyword evidence="4" id="KW-0067">ATP-binding</keyword>
<reference evidence="9" key="1">
    <citation type="journal article" date="2014" name="Genome Announc.">
        <title>Draft Genome Sequences of Two Lactobacillus Strains, L. farraginis JCM 14108T and L. composti JCM 14202T, Isolated from Compost of Distilled Shochu Residue.</title>
        <authorList>
            <person name="Yuki M."/>
            <person name="Oshima K."/>
            <person name="Suda W."/>
            <person name="Kitahara M."/>
            <person name="Kitamura K."/>
            <person name="Iida T."/>
            <person name="Hattori M."/>
            <person name="Ohkuma M."/>
        </authorList>
    </citation>
    <scope>NUCLEOTIDE SEQUENCE [LARGE SCALE GENOMIC DNA]</scope>
    <source>
        <strain evidence="9">JCM 14108</strain>
    </source>
</reference>
<dbReference type="GO" id="GO:0007062">
    <property type="term" value="P:sister chromatid cohesion"/>
    <property type="evidence" value="ECO:0007669"/>
    <property type="project" value="InterPro"/>
</dbReference>
<feature type="coiled-coil region" evidence="7">
    <location>
        <begin position="519"/>
        <end position="565"/>
    </location>
</feature>
<keyword evidence="2" id="KW-0963">Cytoplasm</keyword>
<feature type="coiled-coil region" evidence="7">
    <location>
        <begin position="656"/>
        <end position="715"/>
    </location>
</feature>
<dbReference type="CDD" id="cd03278">
    <property type="entry name" value="ABC_SMC_barmotin"/>
    <property type="match status" value="1"/>
</dbReference>
<dbReference type="SMART" id="SM00968">
    <property type="entry name" value="SMC_hinge"/>
    <property type="match status" value="1"/>
</dbReference>
<dbReference type="eggNOG" id="COG1196">
    <property type="taxonomic scope" value="Bacteria"/>
</dbReference>
<gene>
    <name evidence="9" type="ORF">JCM14108_1717</name>
</gene>
<keyword evidence="3" id="KW-0547">Nucleotide-binding</keyword>
<dbReference type="SUPFAM" id="SSF52540">
    <property type="entry name" value="P-loop containing nucleoside triphosphate hydrolases"/>
    <property type="match status" value="1"/>
</dbReference>
<dbReference type="FunFam" id="3.40.50.300:FF:000901">
    <property type="entry name" value="Chromosome partition protein Smc"/>
    <property type="match status" value="1"/>
</dbReference>
<evidence type="ECO:0000256" key="2">
    <source>
        <dbReference type="ARBA" id="ARBA00022490"/>
    </source>
</evidence>
<evidence type="ECO:0000259" key="8">
    <source>
        <dbReference type="SMART" id="SM00968"/>
    </source>
</evidence>
<dbReference type="PANTHER" id="PTHR43977">
    <property type="entry name" value="STRUCTURAL MAINTENANCE OF CHROMOSOMES PROTEIN 3"/>
    <property type="match status" value="1"/>
</dbReference>
<dbReference type="NCBIfam" id="TIGR02168">
    <property type="entry name" value="SMC_prok_B"/>
    <property type="match status" value="1"/>
</dbReference>
<dbReference type="AlphaFoldDB" id="X0QDN4"/>
<dbReference type="GO" id="GO:0003677">
    <property type="term" value="F:DNA binding"/>
    <property type="evidence" value="ECO:0007669"/>
    <property type="project" value="UniProtKB-KW"/>
</dbReference>
<feature type="coiled-coil region" evidence="7">
    <location>
        <begin position="87"/>
        <end position="121"/>
    </location>
</feature>
<comment type="subcellular location">
    <subcellularLocation>
        <location evidence="1">Cytoplasm</location>
    </subcellularLocation>
</comment>
<dbReference type="GO" id="GO:0005694">
    <property type="term" value="C:chromosome"/>
    <property type="evidence" value="ECO:0007669"/>
    <property type="project" value="InterPro"/>
</dbReference>
<dbReference type="GO" id="GO:0005524">
    <property type="term" value="F:ATP binding"/>
    <property type="evidence" value="ECO:0007669"/>
    <property type="project" value="UniProtKB-KW"/>
</dbReference>
<sequence length="952" mass="107458">MSIKQRFQEKQKLADQLKDAEAMVKKLTVQIQKTKQQRNTLKDRLGQDRQTVDTLNSKLMSITTHIESLKSKQQLSSQENSFKNADLQRLTGQLEKTASQLSELEEKLTRAKHSVDQTKAGLAQNRDQLRLIRQQADQNQVPIIEEKIKQLHAAYFDLLQQQSDLKNQISLNQKDSQRFEEQVNAQKARIEQVNEELASYEPQLKTQAEKVSKSQTALKAEQQNLTQLQVQLKNQSQLVDQTQSSWLGALKVAEQARAKADSLKSLHDSYRAFYRGTANLLRHRDALSGIYGPVADYLKVNDRFVKAIETALGSQAQHVIVTDNQSASAAIKFMTSNRYGRVTLLPVSTIKARRLNTALVTAAKQVPGYIGIASELITMPTEFREIKQFLLGTTVIADTLDNAIQISQRIHHRTRVVSLDGQVVNAGGSLTGGANKSANQGVLVQKSELEKLNRATDEMAGRLSQKEHQLKTAKEALEKIRTGYNQSRQTTFRLQQQLDNQTKTLTALRQAQAAKKRHLETLKLSLVNAQKQNQSQNEQDLVAQKARLDQQIKDTSTKIEANQAQLGNVKKNAELFSRKEQSLHDQIVISKEQLQHYQDDQKRLTSQLTQLKAQRQSLKNQLSTLKADLAEQIDPVEIGKAIERDIAEQKTITASLNTKKETVSQADSRYDQLQAELQNRQSNLTTAVFEQKAVKKQYQELTENLTASLERLKNIFNVTKADLERSDWHWDLNELTSQIKILKMGIEEIGPVNISAIQEFQDVSDRYHFLLKQRQDLLDAKNHLTSTMNKMDHTITEKFQTTFNKVAAAFSKVFIEMFGGGEAKLVLTDPDDLLTTGIEIMVKPPGKNYRSLSLLSGGEKALTAITLLFAIIKVSPVPFCILDEAEAALDPYNADRFARYLKKFGNETQFIVITHRKETMVYADTLYGITMQESGVSKVVSVNLDNLKTEVS</sequence>
<dbReference type="GO" id="GO:0030261">
    <property type="term" value="P:chromosome condensation"/>
    <property type="evidence" value="ECO:0007669"/>
    <property type="project" value="InterPro"/>
</dbReference>
<dbReference type="Pfam" id="PF02463">
    <property type="entry name" value="SMC_N"/>
    <property type="match status" value="1"/>
</dbReference>
<evidence type="ECO:0000256" key="1">
    <source>
        <dbReference type="ARBA" id="ARBA00004496"/>
    </source>
</evidence>
<dbReference type="InterPro" id="IPR010935">
    <property type="entry name" value="SMC_hinge"/>
</dbReference>
<evidence type="ECO:0000256" key="3">
    <source>
        <dbReference type="ARBA" id="ARBA00022741"/>
    </source>
</evidence>
<feature type="domain" description="SMC hinge" evidence="8">
    <location>
        <begin position="288"/>
        <end position="407"/>
    </location>
</feature>
<accession>X0QDN4</accession>
<evidence type="ECO:0000256" key="7">
    <source>
        <dbReference type="SAM" id="Coils"/>
    </source>
</evidence>
<dbReference type="Proteomes" id="UP000019488">
    <property type="component" value="Unassembled WGS sequence"/>
</dbReference>
<dbReference type="EMBL" id="BAKI01000016">
    <property type="protein sequence ID" value="GAF36735.1"/>
    <property type="molecule type" value="Genomic_DNA"/>
</dbReference>
<dbReference type="Gene3D" id="3.40.50.300">
    <property type="entry name" value="P-loop containing nucleotide triphosphate hydrolases"/>
    <property type="match status" value="1"/>
</dbReference>
<protein>
    <submittedName>
        <fullName evidence="9">Chromosome partition protein Smc</fullName>
    </submittedName>
</protein>
<dbReference type="GO" id="GO:0005737">
    <property type="term" value="C:cytoplasm"/>
    <property type="evidence" value="ECO:0007669"/>
    <property type="project" value="UniProtKB-SubCell"/>
</dbReference>
<feature type="coiled-coil region" evidence="7">
    <location>
        <begin position="594"/>
        <end position="628"/>
    </location>
</feature>
<dbReference type="Gene3D" id="1.10.287.1490">
    <property type="match status" value="1"/>
</dbReference>
<dbReference type="GO" id="GO:0016887">
    <property type="term" value="F:ATP hydrolysis activity"/>
    <property type="evidence" value="ECO:0007669"/>
    <property type="project" value="InterPro"/>
</dbReference>
<evidence type="ECO:0000313" key="10">
    <source>
        <dbReference type="Proteomes" id="UP000019488"/>
    </source>
</evidence>
<evidence type="ECO:0000256" key="5">
    <source>
        <dbReference type="ARBA" id="ARBA00023054"/>
    </source>
</evidence>
<evidence type="ECO:0000313" key="9">
    <source>
        <dbReference type="EMBL" id="GAF36735.1"/>
    </source>
</evidence>
<dbReference type="InterPro" id="IPR011890">
    <property type="entry name" value="SMC_prok"/>
</dbReference>
<feature type="coiled-coil region" evidence="7">
    <location>
        <begin position="3"/>
        <end position="44"/>
    </location>
</feature>
<comment type="caution">
    <text evidence="9">The sequence shown here is derived from an EMBL/GenBank/DDBJ whole genome shotgun (WGS) entry which is preliminary data.</text>
</comment>
<dbReference type="Gene3D" id="3.30.70.1620">
    <property type="match status" value="1"/>
</dbReference>
<dbReference type="Gene3D" id="1.20.1060.20">
    <property type="match status" value="1"/>
</dbReference>
<proteinExistence type="predicted"/>
<dbReference type="Pfam" id="PF06470">
    <property type="entry name" value="SMC_hinge"/>
    <property type="match status" value="1"/>
</dbReference>
<keyword evidence="6" id="KW-0238">DNA-binding</keyword>